<dbReference type="InterPro" id="IPR017946">
    <property type="entry name" value="PLC-like_Pdiesterase_TIM-brl"/>
</dbReference>
<evidence type="ECO:0000313" key="2">
    <source>
        <dbReference type="EMBL" id="RFS83902.1"/>
    </source>
</evidence>
<reference evidence="2 3" key="1">
    <citation type="submission" date="2018-08" db="EMBL/GenBank/DDBJ databases">
        <title>Actinomadura spongicola sp. nov., isolated from marine sponge Leucetta chagosensis.</title>
        <authorList>
            <person name="Li L."/>
            <person name="Lin H.W."/>
        </authorList>
    </citation>
    <scope>NUCLEOTIDE SEQUENCE [LARGE SCALE GENOMIC DNA]</scope>
    <source>
        <strain evidence="2 3">LHW52907</strain>
    </source>
</reference>
<dbReference type="GO" id="GO:0008081">
    <property type="term" value="F:phosphoric diester hydrolase activity"/>
    <property type="evidence" value="ECO:0007669"/>
    <property type="project" value="InterPro"/>
</dbReference>
<name>A0A372GFD2_9ACTN</name>
<proteinExistence type="predicted"/>
<dbReference type="GO" id="GO:0006629">
    <property type="term" value="P:lipid metabolic process"/>
    <property type="evidence" value="ECO:0007669"/>
    <property type="project" value="InterPro"/>
</dbReference>
<dbReference type="PANTHER" id="PTHR43805:SF1">
    <property type="entry name" value="GP-PDE DOMAIN-CONTAINING PROTEIN"/>
    <property type="match status" value="1"/>
</dbReference>
<accession>A0A372GFD2</accession>
<dbReference type="Pfam" id="PF03009">
    <property type="entry name" value="GDPD"/>
    <property type="match status" value="1"/>
</dbReference>
<dbReference type="PROSITE" id="PS51704">
    <property type="entry name" value="GP_PDE"/>
    <property type="match status" value="1"/>
</dbReference>
<dbReference type="Proteomes" id="UP000262882">
    <property type="component" value="Unassembled WGS sequence"/>
</dbReference>
<dbReference type="Gene3D" id="3.20.20.190">
    <property type="entry name" value="Phosphatidylinositol (PI) phosphodiesterase"/>
    <property type="match status" value="1"/>
</dbReference>
<dbReference type="InterPro" id="IPR030395">
    <property type="entry name" value="GP_PDE_dom"/>
</dbReference>
<dbReference type="AlphaFoldDB" id="A0A372GFD2"/>
<comment type="caution">
    <text evidence="2">The sequence shown here is derived from an EMBL/GenBank/DDBJ whole genome shotgun (WGS) entry which is preliminary data.</text>
</comment>
<dbReference type="EMBL" id="QVNQ01000005">
    <property type="protein sequence ID" value="RFS83902.1"/>
    <property type="molecule type" value="Genomic_DNA"/>
</dbReference>
<feature type="domain" description="GP-PDE" evidence="1">
    <location>
        <begin position="78"/>
        <end position="320"/>
    </location>
</feature>
<dbReference type="OrthoDB" id="5241788at2"/>
<evidence type="ECO:0000313" key="3">
    <source>
        <dbReference type="Proteomes" id="UP000262882"/>
    </source>
</evidence>
<dbReference type="CDD" id="cd08561">
    <property type="entry name" value="GDPD_cytoplasmic_ScUgpQ2_like"/>
    <property type="match status" value="1"/>
</dbReference>
<organism evidence="2 3">
    <name type="scientific">Actinomadura spongiicola</name>
    <dbReference type="NCBI Taxonomy" id="2303421"/>
    <lineage>
        <taxon>Bacteria</taxon>
        <taxon>Bacillati</taxon>
        <taxon>Actinomycetota</taxon>
        <taxon>Actinomycetes</taxon>
        <taxon>Streptosporangiales</taxon>
        <taxon>Thermomonosporaceae</taxon>
        <taxon>Actinomadura</taxon>
    </lineage>
</organism>
<evidence type="ECO:0000259" key="1">
    <source>
        <dbReference type="PROSITE" id="PS51704"/>
    </source>
</evidence>
<keyword evidence="3" id="KW-1185">Reference proteome</keyword>
<dbReference type="SUPFAM" id="SSF51695">
    <property type="entry name" value="PLC-like phosphodiesterases"/>
    <property type="match status" value="1"/>
</dbReference>
<protein>
    <submittedName>
        <fullName evidence="2">Glycerophosphodiester phosphodiesterase</fullName>
    </submittedName>
</protein>
<dbReference type="PANTHER" id="PTHR43805">
    <property type="entry name" value="GLYCEROPHOSPHORYL DIESTER PHOSPHODIESTERASE"/>
    <property type="match status" value="1"/>
</dbReference>
<sequence>MYPSPSTSTNSNVARYSSTFAIGSLPSLIDCRADRSSKPSPAPCLYIVRSCLVERPDPRSVIIGRVRGSYEFLDHPGPIPFAHRGGAGGAPENSMAAFQRAVDLGYRYLETDAHATADGVVVAFHDRTLDRVTDRAGTIARMPYAQVAKARIGGTEPIPRLEELLTSFPDARVNIDLKDAPVIGPLAAALHRAKAWNRVCITSFSTRRLAQMRARLPLFTGHDVCTALGPRGVMALRAKSYGGPTAKLIRLAATGVACAQVPYGLGPLPFVTDAFIARAHELGLRVHAWTVNDRAAMERLLDLGVDGIMTDDLLTLRDVMDARGLWDHPTATT</sequence>
<gene>
    <name evidence="2" type="ORF">D0T12_16995</name>
</gene>